<dbReference type="InterPro" id="IPR016181">
    <property type="entry name" value="Acyl_CoA_acyltransferase"/>
</dbReference>
<sequence length="209" mass="22477">MRISEFEALVHDIVLPAFPASEVLPADELVAAFARGDLAVVADERRRGVAIGTRPSDDVMLLTWLAVGPAGRGQGVGSALVRAALAEWQERFDPLLVLGEVEDPAYHAGSAATGDPAARLRFYQRLGARRIELPFVMPRVAPDQPRVDHMLLLALGGRALQPRDERAIGPALERFLRAYVAASGEERVDGSYADDIEAMFAAAPSARLG</sequence>
<name>A0A1H3XYZ3_9ACTO</name>
<dbReference type="EMBL" id="FNQV01000004">
    <property type="protein sequence ID" value="SEA04533.1"/>
    <property type="molecule type" value="Genomic_DNA"/>
</dbReference>
<keyword evidence="3" id="KW-1185">Reference proteome</keyword>
<evidence type="ECO:0000313" key="3">
    <source>
        <dbReference type="Proteomes" id="UP000199288"/>
    </source>
</evidence>
<evidence type="ECO:0000259" key="1">
    <source>
        <dbReference type="PROSITE" id="PS51186"/>
    </source>
</evidence>
<keyword evidence="2" id="KW-0808">Transferase</keyword>
<dbReference type="AlphaFoldDB" id="A0A1H3XYZ3"/>
<dbReference type="SUPFAM" id="SSF55729">
    <property type="entry name" value="Acyl-CoA N-acyltransferases (Nat)"/>
    <property type="match status" value="1"/>
</dbReference>
<evidence type="ECO:0000313" key="2">
    <source>
        <dbReference type="EMBL" id="SEA04533.1"/>
    </source>
</evidence>
<feature type="domain" description="N-acetyltransferase" evidence="1">
    <location>
        <begin position="1"/>
        <end position="158"/>
    </location>
</feature>
<dbReference type="InterPro" id="IPR000182">
    <property type="entry name" value="GNAT_dom"/>
</dbReference>
<dbReference type="GO" id="GO:0016747">
    <property type="term" value="F:acyltransferase activity, transferring groups other than amino-acyl groups"/>
    <property type="evidence" value="ECO:0007669"/>
    <property type="project" value="InterPro"/>
</dbReference>
<gene>
    <name evidence="2" type="ORF">SAMN02910418_00802</name>
</gene>
<organism evidence="2 3">
    <name type="scientific">Bowdeniella nasicola</name>
    <dbReference type="NCBI Taxonomy" id="208480"/>
    <lineage>
        <taxon>Bacteria</taxon>
        <taxon>Bacillati</taxon>
        <taxon>Actinomycetota</taxon>
        <taxon>Actinomycetes</taxon>
        <taxon>Actinomycetales</taxon>
        <taxon>Actinomycetaceae</taxon>
        <taxon>Bowdeniella</taxon>
    </lineage>
</organism>
<protein>
    <submittedName>
        <fullName evidence="2">Acetyltransferase (GNAT) family protein</fullName>
    </submittedName>
</protein>
<dbReference type="Proteomes" id="UP000199288">
    <property type="component" value="Unassembled WGS sequence"/>
</dbReference>
<accession>A0A1H3XYZ3</accession>
<dbReference type="Gene3D" id="3.40.630.30">
    <property type="match status" value="1"/>
</dbReference>
<dbReference type="RefSeq" id="WP_092562469.1">
    <property type="nucleotide sequence ID" value="NZ_FNQV01000004.1"/>
</dbReference>
<dbReference type="OrthoDB" id="9127144at2"/>
<proteinExistence type="predicted"/>
<dbReference type="Pfam" id="PF13508">
    <property type="entry name" value="Acetyltransf_7"/>
    <property type="match status" value="1"/>
</dbReference>
<reference evidence="3" key="1">
    <citation type="submission" date="2016-10" db="EMBL/GenBank/DDBJ databases">
        <authorList>
            <person name="Varghese N."/>
            <person name="Submissions S."/>
        </authorList>
    </citation>
    <scope>NUCLEOTIDE SEQUENCE [LARGE SCALE GENOMIC DNA]</scope>
    <source>
        <strain evidence="3">KPR-1</strain>
    </source>
</reference>
<dbReference type="CDD" id="cd04301">
    <property type="entry name" value="NAT_SF"/>
    <property type="match status" value="1"/>
</dbReference>
<dbReference type="PROSITE" id="PS51186">
    <property type="entry name" value="GNAT"/>
    <property type="match status" value="1"/>
</dbReference>